<feature type="non-terminal residue" evidence="2">
    <location>
        <position position="1"/>
    </location>
</feature>
<sequence>EPFEPRFWRPSAGTHLPARAAAASGQPAAAARPPDSGDPAQRRALPPAGDPHRQAHPHQV</sequence>
<protein>
    <submittedName>
        <fullName evidence="2">Uncharacterized protein</fullName>
    </submittedName>
</protein>
<feature type="compositionally biased region" description="Low complexity" evidence="1">
    <location>
        <begin position="17"/>
        <end position="34"/>
    </location>
</feature>
<feature type="non-terminal residue" evidence="2">
    <location>
        <position position="60"/>
    </location>
</feature>
<evidence type="ECO:0000313" key="2">
    <source>
        <dbReference type="EMBL" id="CAA9437235.1"/>
    </source>
</evidence>
<dbReference type="EMBL" id="CADCUX010000645">
    <property type="protein sequence ID" value="CAA9437235.1"/>
    <property type="molecule type" value="Genomic_DNA"/>
</dbReference>
<name>A0A6J4Q7U9_9BURK</name>
<evidence type="ECO:0000256" key="1">
    <source>
        <dbReference type="SAM" id="MobiDB-lite"/>
    </source>
</evidence>
<feature type="region of interest" description="Disordered" evidence="1">
    <location>
        <begin position="1"/>
        <end position="60"/>
    </location>
</feature>
<dbReference type="AlphaFoldDB" id="A0A6J4Q7U9"/>
<organism evidence="2">
    <name type="scientific">uncultured Ramlibacter sp</name>
    <dbReference type="NCBI Taxonomy" id="260755"/>
    <lineage>
        <taxon>Bacteria</taxon>
        <taxon>Pseudomonadati</taxon>
        <taxon>Pseudomonadota</taxon>
        <taxon>Betaproteobacteria</taxon>
        <taxon>Burkholderiales</taxon>
        <taxon>Comamonadaceae</taxon>
        <taxon>Ramlibacter</taxon>
        <taxon>environmental samples</taxon>
    </lineage>
</organism>
<reference evidence="2" key="1">
    <citation type="submission" date="2020-02" db="EMBL/GenBank/DDBJ databases">
        <authorList>
            <person name="Meier V. D."/>
        </authorList>
    </citation>
    <scope>NUCLEOTIDE SEQUENCE</scope>
    <source>
        <strain evidence="2">AVDCRST_MAG51</strain>
    </source>
</reference>
<accession>A0A6J4Q7U9</accession>
<proteinExistence type="predicted"/>
<gene>
    <name evidence="2" type="ORF">AVDCRST_MAG51-2992</name>
</gene>